<organism evidence="2 3">
    <name type="scientific">Heterobasidion irregulare (strain TC 32-1)</name>
    <dbReference type="NCBI Taxonomy" id="747525"/>
    <lineage>
        <taxon>Eukaryota</taxon>
        <taxon>Fungi</taxon>
        <taxon>Dikarya</taxon>
        <taxon>Basidiomycota</taxon>
        <taxon>Agaricomycotina</taxon>
        <taxon>Agaricomycetes</taxon>
        <taxon>Russulales</taxon>
        <taxon>Bondarzewiaceae</taxon>
        <taxon>Heterobasidion</taxon>
        <taxon>Heterobasidion annosum species complex</taxon>
    </lineage>
</organism>
<dbReference type="OrthoDB" id="5804279at2759"/>
<dbReference type="eggNOG" id="ENOG502T2CN">
    <property type="taxonomic scope" value="Eukaryota"/>
</dbReference>
<dbReference type="Pfam" id="PF05303">
    <property type="entry name" value="GSKIP_dom"/>
    <property type="match status" value="1"/>
</dbReference>
<dbReference type="InterPro" id="IPR007967">
    <property type="entry name" value="GSKIP_dom"/>
</dbReference>
<dbReference type="InParanoid" id="W4KMD8"/>
<feature type="domain" description="GSKIP" evidence="1">
    <location>
        <begin position="14"/>
        <end position="105"/>
    </location>
</feature>
<evidence type="ECO:0000313" key="3">
    <source>
        <dbReference type="Proteomes" id="UP000030671"/>
    </source>
</evidence>
<dbReference type="AlphaFoldDB" id="W4KMD8"/>
<dbReference type="KEGG" id="hir:HETIRDRAFT_305610"/>
<dbReference type="SUPFAM" id="SSF103107">
    <property type="entry name" value="Hypothetical protein c14orf129, hspc210"/>
    <property type="match status" value="1"/>
</dbReference>
<protein>
    <recommendedName>
        <fullName evidence="1">GSKIP domain-containing protein</fullName>
    </recommendedName>
</protein>
<evidence type="ECO:0000313" key="2">
    <source>
        <dbReference type="EMBL" id="ETW86859.1"/>
    </source>
</evidence>
<dbReference type="Gene3D" id="3.30.2280.10">
    <property type="entry name" value="Hypothetical protein (hspc210)"/>
    <property type="match status" value="1"/>
</dbReference>
<dbReference type="HOGENOM" id="CLU_155989_1_0_1"/>
<sequence>SMSSQSSDIPSFFEDELKKALREQTYGIDSSKLLGSTALDATAEITIIEGTTIKVMLFTSGFQVSPGGSALVGMIFETLEELLLAVSPLYAAKQGQELLARLEQLSNKP</sequence>
<accession>W4KMD8</accession>
<keyword evidence="3" id="KW-1185">Reference proteome</keyword>
<gene>
    <name evidence="2" type="ORF">HETIRDRAFT_305610</name>
</gene>
<feature type="non-terminal residue" evidence="2">
    <location>
        <position position="1"/>
    </location>
</feature>
<dbReference type="RefSeq" id="XP_009540835.1">
    <property type="nucleotide sequence ID" value="XM_009542540.1"/>
</dbReference>
<name>W4KMD8_HETIT</name>
<dbReference type="Proteomes" id="UP000030671">
    <property type="component" value="Unassembled WGS sequence"/>
</dbReference>
<dbReference type="InterPro" id="IPR023231">
    <property type="entry name" value="GSKIP_dom_sf"/>
</dbReference>
<reference evidence="2 3" key="1">
    <citation type="journal article" date="2012" name="New Phytol.">
        <title>Insight into trade-off between wood decay and parasitism from the genome of a fungal forest pathogen.</title>
        <authorList>
            <person name="Olson A."/>
            <person name="Aerts A."/>
            <person name="Asiegbu F."/>
            <person name="Belbahri L."/>
            <person name="Bouzid O."/>
            <person name="Broberg A."/>
            <person name="Canback B."/>
            <person name="Coutinho P.M."/>
            <person name="Cullen D."/>
            <person name="Dalman K."/>
            <person name="Deflorio G."/>
            <person name="van Diepen L.T."/>
            <person name="Dunand C."/>
            <person name="Duplessis S."/>
            <person name="Durling M."/>
            <person name="Gonthier P."/>
            <person name="Grimwood J."/>
            <person name="Fossdal C.G."/>
            <person name="Hansson D."/>
            <person name="Henrissat B."/>
            <person name="Hietala A."/>
            <person name="Himmelstrand K."/>
            <person name="Hoffmeister D."/>
            <person name="Hogberg N."/>
            <person name="James T.Y."/>
            <person name="Karlsson M."/>
            <person name="Kohler A."/>
            <person name="Kues U."/>
            <person name="Lee Y.H."/>
            <person name="Lin Y.C."/>
            <person name="Lind M."/>
            <person name="Lindquist E."/>
            <person name="Lombard V."/>
            <person name="Lucas S."/>
            <person name="Lunden K."/>
            <person name="Morin E."/>
            <person name="Murat C."/>
            <person name="Park J."/>
            <person name="Raffaello T."/>
            <person name="Rouze P."/>
            <person name="Salamov A."/>
            <person name="Schmutz J."/>
            <person name="Solheim H."/>
            <person name="Stahlberg J."/>
            <person name="Velez H."/>
            <person name="de Vries R.P."/>
            <person name="Wiebenga A."/>
            <person name="Woodward S."/>
            <person name="Yakovlev I."/>
            <person name="Garbelotto M."/>
            <person name="Martin F."/>
            <person name="Grigoriev I.V."/>
            <person name="Stenlid J."/>
        </authorList>
    </citation>
    <scope>NUCLEOTIDE SEQUENCE [LARGE SCALE GENOMIC DNA]</scope>
    <source>
        <strain evidence="2 3">TC 32-1</strain>
    </source>
</reference>
<evidence type="ECO:0000259" key="1">
    <source>
        <dbReference type="Pfam" id="PF05303"/>
    </source>
</evidence>
<proteinExistence type="predicted"/>
<dbReference type="GeneID" id="20669340"/>
<dbReference type="EMBL" id="KI925454">
    <property type="protein sequence ID" value="ETW86859.1"/>
    <property type="molecule type" value="Genomic_DNA"/>
</dbReference>